<dbReference type="Proteomes" id="UP000469427">
    <property type="component" value="Unassembled WGS sequence"/>
</dbReference>
<evidence type="ECO:0000313" key="2">
    <source>
        <dbReference type="Proteomes" id="UP000469427"/>
    </source>
</evidence>
<gene>
    <name evidence="1" type="ORF">GAY98_13755</name>
</gene>
<organism evidence="1 2">
    <name type="scientific">Phocaeicola vulgatus</name>
    <name type="common">Bacteroides vulgatus</name>
    <dbReference type="NCBI Taxonomy" id="821"/>
    <lineage>
        <taxon>Bacteria</taxon>
        <taxon>Pseudomonadati</taxon>
        <taxon>Bacteroidota</taxon>
        <taxon>Bacteroidia</taxon>
        <taxon>Bacteroidales</taxon>
        <taxon>Bacteroidaceae</taxon>
        <taxon>Phocaeicola</taxon>
    </lineage>
</organism>
<name>A0A6I0ZVY3_PHOVU</name>
<dbReference type="RefSeq" id="WP_149937460.1">
    <property type="nucleotide sequence ID" value="NZ_JAQDMD010000007.1"/>
</dbReference>
<sequence length="81" mass="9372">MIKRLIQYFRKRKEQKLRKELLLKVGTHSTTQAVQAWVEFILDGKTSKELLLSAGEDERLKTWIGLLGIQSQQPNHPVDGE</sequence>
<proteinExistence type="predicted"/>
<comment type="caution">
    <text evidence="1">The sequence shown here is derived from an EMBL/GenBank/DDBJ whole genome shotgun (WGS) entry which is preliminary data.</text>
</comment>
<dbReference type="EMBL" id="WDBI01000021">
    <property type="protein sequence ID" value="KAB6525431.1"/>
    <property type="molecule type" value="Genomic_DNA"/>
</dbReference>
<protein>
    <submittedName>
        <fullName evidence="1">Uncharacterized protein</fullName>
    </submittedName>
</protein>
<dbReference type="AlphaFoldDB" id="A0A6I0ZVY3"/>
<reference evidence="1 2" key="1">
    <citation type="journal article" date="2019" name="Nat. Med.">
        <title>A library of human gut bacterial isolates paired with longitudinal multiomics data enables mechanistic microbiome research.</title>
        <authorList>
            <person name="Poyet M."/>
            <person name="Groussin M."/>
            <person name="Gibbons S.M."/>
            <person name="Avila-Pacheco J."/>
            <person name="Jiang X."/>
            <person name="Kearney S.M."/>
            <person name="Perrotta A.R."/>
            <person name="Berdy B."/>
            <person name="Zhao S."/>
            <person name="Lieberman T.D."/>
            <person name="Swanson P.K."/>
            <person name="Smith M."/>
            <person name="Roesemann S."/>
            <person name="Alexander J.E."/>
            <person name="Rich S.A."/>
            <person name="Livny J."/>
            <person name="Vlamakis H."/>
            <person name="Clish C."/>
            <person name="Bullock K."/>
            <person name="Deik A."/>
            <person name="Scott J."/>
            <person name="Pierce K.A."/>
            <person name="Xavier R.J."/>
            <person name="Alm E.J."/>
        </authorList>
    </citation>
    <scope>NUCLEOTIDE SEQUENCE [LARGE SCALE GENOMIC DNA]</scope>
    <source>
        <strain evidence="1 2">BIOML-A122</strain>
    </source>
</reference>
<accession>A0A6I0ZVY3</accession>
<evidence type="ECO:0000313" key="1">
    <source>
        <dbReference type="EMBL" id="KAB6525431.1"/>
    </source>
</evidence>